<dbReference type="Pfam" id="PF12770">
    <property type="entry name" value="CHAT"/>
    <property type="match status" value="1"/>
</dbReference>
<name>W7HT57_9PEZI</name>
<gene>
    <name evidence="2" type="ORF">DRE_04217</name>
</gene>
<organism evidence="2 3">
    <name type="scientific">Drechslerella stenobrocha 248</name>
    <dbReference type="NCBI Taxonomy" id="1043628"/>
    <lineage>
        <taxon>Eukaryota</taxon>
        <taxon>Fungi</taxon>
        <taxon>Dikarya</taxon>
        <taxon>Ascomycota</taxon>
        <taxon>Pezizomycotina</taxon>
        <taxon>Orbiliomycetes</taxon>
        <taxon>Orbiliales</taxon>
        <taxon>Orbiliaceae</taxon>
        <taxon>Drechslerella</taxon>
    </lineage>
</organism>
<dbReference type="Proteomes" id="UP000024837">
    <property type="component" value="Unassembled WGS sequence"/>
</dbReference>
<dbReference type="HOGENOM" id="CLU_001305_0_0_1"/>
<protein>
    <recommendedName>
        <fullName evidence="1">CHAT domain-containing protein</fullName>
    </recommendedName>
</protein>
<keyword evidence="3" id="KW-1185">Reference proteome</keyword>
<sequence>MATNNSPVRDLSGMEYYKEVDRSKLRPFQGVGIHELRRLAENEQDPQRSYIYDTIFTKTGATEDLEQAIKQSASIDENTADYISRLRDLIVMLTRKYKRTHSLEDLNIAIFRAQEMVVASPEEHPDRPNRIGDWINLMLTKFRDTQSRNDLDDAVFSAQQVGASVNIGQSNTGGLTVEVSIPRAGSENRRTPPAPTLDIDFAAAAAAAAAARNRSTGNRNPFTVEAVLSALRAGAMMSTGGAGRLGSPNLSRLNLGDSNLADSSAANSGNANLADILGLLGGADLGGLGLDSMDRGDMDWASILGATRLHLQGVRYGQDYENTGNVASLHRSVEYNERALAAAPTNHPDRATFLNNLGYTLQRRFELIADLTDLNRSVDLARQCIEITPLSHPDRGLWLRNYGYGLGTQFMQTGDLEKLNLAIKYCEDAVAAGDPNNPEVADWMSSLGVWLWRRSELMGLMEDFNQAIELCERAVSMPCLNDHDMAGRIGNLIGCLDARYERSGARSDLDRGIELTEEALKLSRVNQTHRSGLLIQLSNFLSRRFALTESVGDISCSIDASNEAIAIIPKQHSFRATWMINQGVNYGTRFKATGNLADLSKSIEFSSDGVAEMPHGHKDRGRALNILGNRLLEKYSITKSNYDLEEALLRYMEGWSSPGVEPSRRIKIAQNIANIFAIQTRWKESSNILEEAVKLIPMVSPRALKHTDKQVMLSEFAGLASLAAATAIHAGKTGEQALQILELGRGVIAGLLMELRGDISELEKEHPDLAKSFIALRDELDGPSGGGSNHLMAHGKAPSLASRTRGRLEADQEFSKLLTNIRAQPGFQNFLLPPTVEEMKAAADPDPIIVINTTRLRCDAIIVERDNIRILNLPDLALETAEKKAQHLQTSRLSTEFEFEPLLEWLWDVICHPCLNALGFEEAVLDDDWQRVWWIPTGVISQFPLHAAGYHQEDSEDAVVERVMSSYASSIKALVNGRRRHIPSSLPQSNHAVLIAMEETKGLPMDGSLPFAKEEMEMLKELCPSLQLTPITSVCRKADVLKHLETCKIFHFAGHGLSDPMEPSRSCLLLEDWQTDPLTVGDLRDHKLQENPPFLGYLSACSTGANEAAKLADEGIHLISAFQLAGFRHVVGTLWEVSDSACVDIARTLYGTIRDEGMTDRAVCRGLHMSVRAVRSGNIAAEHSTRNAKVVSAGPVVQELDFDWVPYVHFGV</sequence>
<reference evidence="2 3" key="1">
    <citation type="submission" date="2013-05" db="EMBL/GenBank/DDBJ databases">
        <title>Drechslerella stenobrocha genome reveals carnivorous origination and mechanical trapping mechanism of predatory fungi.</title>
        <authorList>
            <person name="Liu X."/>
            <person name="Zhang W."/>
            <person name="Liu K."/>
        </authorList>
    </citation>
    <scope>NUCLEOTIDE SEQUENCE [LARGE SCALE GENOMIC DNA]</scope>
    <source>
        <strain evidence="2 3">248</strain>
    </source>
</reference>
<dbReference type="AlphaFoldDB" id="W7HT57"/>
<evidence type="ECO:0000313" key="3">
    <source>
        <dbReference type="Proteomes" id="UP000024837"/>
    </source>
</evidence>
<accession>W7HT57</accession>
<dbReference type="OrthoDB" id="9991317at2759"/>
<proteinExistence type="predicted"/>
<dbReference type="InterPro" id="IPR011990">
    <property type="entry name" value="TPR-like_helical_dom_sf"/>
</dbReference>
<dbReference type="InterPro" id="IPR024983">
    <property type="entry name" value="CHAT_dom"/>
</dbReference>
<evidence type="ECO:0000313" key="2">
    <source>
        <dbReference type="EMBL" id="EWC46494.1"/>
    </source>
</evidence>
<dbReference type="SUPFAM" id="SSF81901">
    <property type="entry name" value="HCP-like"/>
    <property type="match status" value="1"/>
</dbReference>
<dbReference type="Gene3D" id="1.25.40.10">
    <property type="entry name" value="Tetratricopeptide repeat domain"/>
    <property type="match status" value="1"/>
</dbReference>
<evidence type="ECO:0000259" key="1">
    <source>
        <dbReference type="Pfam" id="PF12770"/>
    </source>
</evidence>
<feature type="domain" description="CHAT" evidence="1">
    <location>
        <begin position="901"/>
        <end position="1164"/>
    </location>
</feature>
<dbReference type="EMBL" id="KI966417">
    <property type="protein sequence ID" value="EWC46494.1"/>
    <property type="molecule type" value="Genomic_DNA"/>
</dbReference>